<dbReference type="Gene3D" id="3.90.79.10">
    <property type="entry name" value="Nucleoside Triphosphate Pyrophosphohydrolase"/>
    <property type="match status" value="1"/>
</dbReference>
<gene>
    <name evidence="2" type="ORF">COV07_02630</name>
</gene>
<evidence type="ECO:0000259" key="1">
    <source>
        <dbReference type="PROSITE" id="PS51462"/>
    </source>
</evidence>
<dbReference type="PROSITE" id="PS51462">
    <property type="entry name" value="NUDIX"/>
    <property type="match status" value="1"/>
</dbReference>
<proteinExistence type="predicted"/>
<dbReference type="SUPFAM" id="SSF55811">
    <property type="entry name" value="Nudix"/>
    <property type="match status" value="1"/>
</dbReference>
<evidence type="ECO:0000313" key="2">
    <source>
        <dbReference type="EMBL" id="PIR46737.1"/>
    </source>
</evidence>
<dbReference type="InterPro" id="IPR015797">
    <property type="entry name" value="NUDIX_hydrolase-like_dom_sf"/>
</dbReference>
<feature type="domain" description="Nudix hydrolase" evidence="1">
    <location>
        <begin position="7"/>
        <end position="140"/>
    </location>
</feature>
<comment type="caution">
    <text evidence="2">The sequence shown here is derived from an EMBL/GenBank/DDBJ whole genome shotgun (WGS) entry which is preliminary data.</text>
</comment>
<evidence type="ECO:0000313" key="3">
    <source>
        <dbReference type="Proteomes" id="UP000230833"/>
    </source>
</evidence>
<name>A0A2H0RJU8_9BACT</name>
<sequence>MIADKDLYYVAVKVFLEKDGKLFIFKDGFGKWDLPGGRMKRDEFYTPLADMIERKTREELGDDVSYKLGSPILNMRHERVENIEGDPTIRIFAVGYDAKYFEGEVRLASHHTEYKWVDIKEIKPEEYFEGGWLSGVIEYQKMCWN</sequence>
<accession>A0A2H0RJU8</accession>
<organism evidence="2 3">
    <name type="scientific">Candidatus Vogelbacteria bacterium CG10_big_fil_rev_8_21_14_0_10_45_14</name>
    <dbReference type="NCBI Taxonomy" id="1975042"/>
    <lineage>
        <taxon>Bacteria</taxon>
        <taxon>Candidatus Vogeliibacteriota</taxon>
    </lineage>
</organism>
<dbReference type="AlphaFoldDB" id="A0A2H0RJU8"/>
<protein>
    <recommendedName>
        <fullName evidence="1">Nudix hydrolase domain-containing protein</fullName>
    </recommendedName>
</protein>
<reference evidence="2 3" key="1">
    <citation type="submission" date="2017-09" db="EMBL/GenBank/DDBJ databases">
        <title>Depth-based differentiation of microbial function through sediment-hosted aquifers and enrichment of novel symbionts in the deep terrestrial subsurface.</title>
        <authorList>
            <person name="Probst A.J."/>
            <person name="Ladd B."/>
            <person name="Jarett J.K."/>
            <person name="Geller-Mcgrath D.E."/>
            <person name="Sieber C.M."/>
            <person name="Emerson J.B."/>
            <person name="Anantharaman K."/>
            <person name="Thomas B.C."/>
            <person name="Malmstrom R."/>
            <person name="Stieglmeier M."/>
            <person name="Klingl A."/>
            <person name="Woyke T."/>
            <person name="Ryan C.M."/>
            <person name="Banfield J.F."/>
        </authorList>
    </citation>
    <scope>NUCLEOTIDE SEQUENCE [LARGE SCALE GENOMIC DNA]</scope>
    <source>
        <strain evidence="2">CG10_big_fil_rev_8_21_14_0_10_45_14</strain>
    </source>
</reference>
<dbReference type="EMBL" id="PCYL01000029">
    <property type="protein sequence ID" value="PIR46737.1"/>
    <property type="molecule type" value="Genomic_DNA"/>
</dbReference>
<dbReference type="Proteomes" id="UP000230833">
    <property type="component" value="Unassembled WGS sequence"/>
</dbReference>
<dbReference type="InterPro" id="IPR000086">
    <property type="entry name" value="NUDIX_hydrolase_dom"/>
</dbReference>
<dbReference type="Pfam" id="PF00293">
    <property type="entry name" value="NUDIX"/>
    <property type="match status" value="1"/>
</dbReference>